<evidence type="ECO:0000313" key="1">
    <source>
        <dbReference type="WBParaSite" id="MCU_014848-RA"/>
    </source>
</evidence>
<reference evidence="1" key="1">
    <citation type="submission" date="2019-11" db="UniProtKB">
        <authorList>
            <consortium name="WormBaseParasite"/>
        </authorList>
    </citation>
    <scope>IDENTIFICATION</scope>
</reference>
<dbReference type="AlphaFoldDB" id="A0A5K3G3E3"/>
<name>A0A5K3G3E3_MESCO</name>
<accession>A0A5K3G3E3</accession>
<sequence length="37" mass="4019">MGKLKPQEPVVDCEVTHLIGSTKIPTPPPYKKGDKVS</sequence>
<organism evidence="1">
    <name type="scientific">Mesocestoides corti</name>
    <name type="common">Flatworm</name>
    <dbReference type="NCBI Taxonomy" id="53468"/>
    <lineage>
        <taxon>Eukaryota</taxon>
        <taxon>Metazoa</taxon>
        <taxon>Spiralia</taxon>
        <taxon>Lophotrochozoa</taxon>
        <taxon>Platyhelminthes</taxon>
        <taxon>Cestoda</taxon>
        <taxon>Eucestoda</taxon>
        <taxon>Cyclophyllidea</taxon>
        <taxon>Mesocestoididae</taxon>
        <taxon>Mesocestoides</taxon>
    </lineage>
</organism>
<dbReference type="WBParaSite" id="MCU_014848-RA">
    <property type="protein sequence ID" value="MCU_014848-RA"/>
    <property type="gene ID" value="MCU_014848"/>
</dbReference>
<protein>
    <submittedName>
        <fullName evidence="1">MSP domain-containing protein</fullName>
    </submittedName>
</protein>
<proteinExistence type="predicted"/>